<gene>
    <name evidence="2" type="ORF">BL253_16230</name>
</gene>
<proteinExistence type="predicted"/>
<evidence type="ECO:0000256" key="1">
    <source>
        <dbReference type="SAM" id="MobiDB-lite"/>
    </source>
</evidence>
<feature type="compositionally biased region" description="Low complexity" evidence="1">
    <location>
        <begin position="93"/>
        <end position="108"/>
    </location>
</feature>
<dbReference type="AlphaFoldDB" id="A0A1V2IAN7"/>
<accession>A0A1V2IAN7</accession>
<dbReference type="Proteomes" id="UP000188929">
    <property type="component" value="Unassembled WGS sequence"/>
</dbReference>
<sequence>MHERPRARRRHAQTRIFGPRAAAVPTTTTRGRRGLSLLCGLTALCVAMVAACSATSIDQDNSALTPLAATADESASPTASTDLPLTTPGDGLPAVAPTATTPTDKPAAGFTPPVRPGAPASSAPSARAGAGPAAAAAAGPGAKTRPTVTLAYVRGGTITIRASGNTGGPPPSGTVTVTDGESLSDVYTVALASGQGGISTASVHVAKRDHVIWADYAGDDRYTPTRSATLRQPLYAVSITVGPIPDQPRRGQPFTITAQVSPTGPGPALVGRVSFQFEGRRVAEPVGNGSVQASLVVTGNGGIVTVTYDDDDLYRGPLTTTDSIVPFAFDTDPSTLPTAAPAPGTNP</sequence>
<comment type="caution">
    <text evidence="2">The sequence shown here is derived from an EMBL/GenBank/DDBJ whole genome shotgun (WGS) entry which is preliminary data.</text>
</comment>
<protein>
    <recommendedName>
        <fullName evidence="4">Bacterial Ig-like domain-containing protein</fullName>
    </recommendedName>
</protein>
<dbReference type="EMBL" id="MOMC01000031">
    <property type="protein sequence ID" value="ONH29782.1"/>
    <property type="molecule type" value="Genomic_DNA"/>
</dbReference>
<reference evidence="3" key="1">
    <citation type="submission" date="2016-10" db="EMBL/GenBank/DDBJ databases">
        <title>Frankia sp. NRRL B-16386 Genome sequencing.</title>
        <authorList>
            <person name="Ghodhbane-Gtari F."/>
            <person name="Swanson E."/>
            <person name="Gueddou A."/>
            <person name="Hezbri K."/>
            <person name="Ktari K."/>
            <person name="Nouioui I."/>
            <person name="Morris K."/>
            <person name="Simpson S."/>
            <person name="Abebe-Akele F."/>
            <person name="Thomas K."/>
            <person name="Gtari M."/>
            <person name="Tisa L.S."/>
        </authorList>
    </citation>
    <scope>NUCLEOTIDE SEQUENCE [LARGE SCALE GENOMIC DNA]</scope>
    <source>
        <strain evidence="3">NRRL B-16386</strain>
    </source>
</reference>
<feature type="compositionally biased region" description="Low complexity" evidence="1">
    <location>
        <begin position="117"/>
        <end position="141"/>
    </location>
</feature>
<dbReference type="RefSeq" id="WP_131831502.1">
    <property type="nucleotide sequence ID" value="NZ_MOMC01000031.1"/>
</dbReference>
<dbReference type="GO" id="GO:0005975">
    <property type="term" value="P:carbohydrate metabolic process"/>
    <property type="evidence" value="ECO:0007669"/>
    <property type="project" value="UniProtKB-ARBA"/>
</dbReference>
<evidence type="ECO:0000313" key="2">
    <source>
        <dbReference type="EMBL" id="ONH29782.1"/>
    </source>
</evidence>
<name>A0A1V2IAN7_9ACTN</name>
<dbReference type="Gene3D" id="2.60.40.10">
    <property type="entry name" value="Immunoglobulins"/>
    <property type="match status" value="1"/>
</dbReference>
<keyword evidence="3" id="KW-1185">Reference proteome</keyword>
<dbReference type="STRING" id="1834516.BL253_16230"/>
<feature type="compositionally biased region" description="Polar residues" evidence="1">
    <location>
        <begin position="73"/>
        <end position="84"/>
    </location>
</feature>
<dbReference type="InterPro" id="IPR013783">
    <property type="entry name" value="Ig-like_fold"/>
</dbReference>
<evidence type="ECO:0000313" key="3">
    <source>
        <dbReference type="Proteomes" id="UP000188929"/>
    </source>
</evidence>
<organism evidence="2 3">
    <name type="scientific">Pseudofrankia asymbiotica</name>
    <dbReference type="NCBI Taxonomy" id="1834516"/>
    <lineage>
        <taxon>Bacteria</taxon>
        <taxon>Bacillati</taxon>
        <taxon>Actinomycetota</taxon>
        <taxon>Actinomycetes</taxon>
        <taxon>Frankiales</taxon>
        <taxon>Frankiaceae</taxon>
        <taxon>Pseudofrankia</taxon>
    </lineage>
</organism>
<feature type="region of interest" description="Disordered" evidence="1">
    <location>
        <begin position="70"/>
        <end position="141"/>
    </location>
</feature>
<evidence type="ECO:0008006" key="4">
    <source>
        <dbReference type="Google" id="ProtNLM"/>
    </source>
</evidence>
<dbReference type="OrthoDB" id="5116909at2"/>